<organism evidence="6 7">
    <name type="scientific">Actinocrispum wychmicini</name>
    <dbReference type="NCBI Taxonomy" id="1213861"/>
    <lineage>
        <taxon>Bacteria</taxon>
        <taxon>Bacillati</taxon>
        <taxon>Actinomycetota</taxon>
        <taxon>Actinomycetes</taxon>
        <taxon>Pseudonocardiales</taxon>
        <taxon>Pseudonocardiaceae</taxon>
        <taxon>Actinocrispum</taxon>
    </lineage>
</organism>
<accession>A0A4V2S6P4</accession>
<dbReference type="PROSITE" id="PS00134">
    <property type="entry name" value="TRYPSIN_HIS"/>
    <property type="match status" value="1"/>
</dbReference>
<keyword evidence="7" id="KW-1185">Reference proteome</keyword>
<sequence>MRIRKLLVSVVGVAIALTAAAVPASSSVAIVGGTKASTTDYPFAVFLTTPDNFQFCGGTLVAPDKVVTAAHCAKGQQPEGVFVVAGRDDKQATTTGVSVPVKNIWVHPRYTDALVGEDVAVLTLAKRVGYRTIPLATEQDEVLYEPETPATILGWGRTASGGVTSQYLLKATVPVVSDQDCKQSFAKYNPAAMVCAGYPQGGIDGCQGDSGGPMVAGGKLIGVSSWGEGCGLPNKPGVYTRVVAYAKELAQQIKPTPVP</sequence>
<keyword evidence="3" id="KW-0720">Serine protease</keyword>
<dbReference type="InterPro" id="IPR001314">
    <property type="entry name" value="Peptidase_S1A"/>
</dbReference>
<dbReference type="Pfam" id="PF00089">
    <property type="entry name" value="Trypsin"/>
    <property type="match status" value="1"/>
</dbReference>
<dbReference type="EMBL" id="SLWS01000006">
    <property type="protein sequence ID" value="TCO56850.1"/>
    <property type="molecule type" value="Genomic_DNA"/>
</dbReference>
<dbReference type="PANTHER" id="PTHR24276">
    <property type="entry name" value="POLYSERASE-RELATED"/>
    <property type="match status" value="1"/>
</dbReference>
<dbReference type="PANTHER" id="PTHR24276:SF98">
    <property type="entry name" value="FI18310P1-RELATED"/>
    <property type="match status" value="1"/>
</dbReference>
<comment type="caution">
    <text evidence="6">The sequence shown here is derived from an EMBL/GenBank/DDBJ whole genome shotgun (WGS) entry which is preliminary data.</text>
</comment>
<evidence type="ECO:0000256" key="2">
    <source>
        <dbReference type="ARBA" id="ARBA00023157"/>
    </source>
</evidence>
<proteinExistence type="inferred from homology"/>
<gene>
    <name evidence="6" type="ORF">EV192_106325</name>
</gene>
<dbReference type="InterPro" id="IPR050430">
    <property type="entry name" value="Peptidase_S1"/>
</dbReference>
<dbReference type="InterPro" id="IPR018114">
    <property type="entry name" value="TRYPSIN_HIS"/>
</dbReference>
<dbReference type="RefSeq" id="WP_132120447.1">
    <property type="nucleotide sequence ID" value="NZ_SLWS01000006.1"/>
</dbReference>
<dbReference type="PRINTS" id="PR00722">
    <property type="entry name" value="CHYMOTRYPSIN"/>
</dbReference>
<feature type="signal peptide" evidence="4">
    <location>
        <begin position="1"/>
        <end position="21"/>
    </location>
</feature>
<dbReference type="CDD" id="cd00190">
    <property type="entry name" value="Tryp_SPc"/>
    <property type="match status" value="1"/>
</dbReference>
<dbReference type="SUPFAM" id="SSF50494">
    <property type="entry name" value="Trypsin-like serine proteases"/>
    <property type="match status" value="1"/>
</dbReference>
<dbReference type="InterPro" id="IPR001254">
    <property type="entry name" value="Trypsin_dom"/>
</dbReference>
<dbReference type="PROSITE" id="PS00135">
    <property type="entry name" value="TRYPSIN_SER"/>
    <property type="match status" value="1"/>
</dbReference>
<keyword evidence="3" id="KW-0645">Protease</keyword>
<dbReference type="PROSITE" id="PS50240">
    <property type="entry name" value="TRYPSIN_DOM"/>
    <property type="match status" value="1"/>
</dbReference>
<evidence type="ECO:0000313" key="6">
    <source>
        <dbReference type="EMBL" id="TCO56850.1"/>
    </source>
</evidence>
<dbReference type="Gene3D" id="2.40.10.10">
    <property type="entry name" value="Trypsin-like serine proteases"/>
    <property type="match status" value="1"/>
</dbReference>
<dbReference type="GO" id="GO:0004252">
    <property type="term" value="F:serine-type endopeptidase activity"/>
    <property type="evidence" value="ECO:0007669"/>
    <property type="project" value="InterPro"/>
</dbReference>
<dbReference type="InterPro" id="IPR043504">
    <property type="entry name" value="Peptidase_S1_PA_chymotrypsin"/>
</dbReference>
<dbReference type="InterPro" id="IPR009003">
    <property type="entry name" value="Peptidase_S1_PA"/>
</dbReference>
<evidence type="ECO:0000256" key="1">
    <source>
        <dbReference type="ARBA" id="ARBA00007664"/>
    </source>
</evidence>
<dbReference type="Proteomes" id="UP000295680">
    <property type="component" value="Unassembled WGS sequence"/>
</dbReference>
<evidence type="ECO:0000256" key="3">
    <source>
        <dbReference type="RuleBase" id="RU363034"/>
    </source>
</evidence>
<keyword evidence="3" id="KW-0378">Hydrolase</keyword>
<evidence type="ECO:0000313" key="7">
    <source>
        <dbReference type="Proteomes" id="UP000295680"/>
    </source>
</evidence>
<dbReference type="GO" id="GO:0006508">
    <property type="term" value="P:proteolysis"/>
    <property type="evidence" value="ECO:0007669"/>
    <property type="project" value="UniProtKB-KW"/>
</dbReference>
<feature type="chain" id="PRO_5038646992" evidence="4">
    <location>
        <begin position="22"/>
        <end position="259"/>
    </location>
</feature>
<dbReference type="AlphaFoldDB" id="A0A4V2S6P4"/>
<keyword evidence="2" id="KW-1015">Disulfide bond</keyword>
<comment type="similarity">
    <text evidence="1">Belongs to the peptidase S1 family.</text>
</comment>
<dbReference type="FunFam" id="2.40.10.10:FF:000068">
    <property type="entry name" value="transmembrane protease serine 2"/>
    <property type="match status" value="1"/>
</dbReference>
<dbReference type="InterPro" id="IPR033116">
    <property type="entry name" value="TRYPSIN_SER"/>
</dbReference>
<dbReference type="SMART" id="SM00020">
    <property type="entry name" value="Tryp_SPc"/>
    <property type="match status" value="1"/>
</dbReference>
<evidence type="ECO:0000256" key="4">
    <source>
        <dbReference type="SAM" id="SignalP"/>
    </source>
</evidence>
<keyword evidence="4" id="KW-0732">Signal</keyword>
<reference evidence="6 7" key="1">
    <citation type="submission" date="2019-03" db="EMBL/GenBank/DDBJ databases">
        <title>Genomic Encyclopedia of Type Strains, Phase IV (KMG-IV): sequencing the most valuable type-strain genomes for metagenomic binning, comparative biology and taxonomic classification.</title>
        <authorList>
            <person name="Goeker M."/>
        </authorList>
    </citation>
    <scope>NUCLEOTIDE SEQUENCE [LARGE SCALE GENOMIC DNA]</scope>
    <source>
        <strain evidence="6 7">DSM 45934</strain>
    </source>
</reference>
<name>A0A4V2S6P4_9PSEU</name>
<feature type="domain" description="Peptidase S1" evidence="5">
    <location>
        <begin position="30"/>
        <end position="254"/>
    </location>
</feature>
<dbReference type="OrthoDB" id="1496095at2"/>
<protein>
    <submittedName>
        <fullName evidence="6">Trypsin</fullName>
    </submittedName>
</protein>
<dbReference type="FunFam" id="2.40.10.10:FF:000002">
    <property type="entry name" value="Transmembrane protease serine"/>
    <property type="match status" value="1"/>
</dbReference>
<evidence type="ECO:0000259" key="5">
    <source>
        <dbReference type="PROSITE" id="PS50240"/>
    </source>
</evidence>